<evidence type="ECO:0000313" key="9">
    <source>
        <dbReference type="RefSeq" id="XP_039129356.1"/>
    </source>
</evidence>
<evidence type="ECO:0000313" key="8">
    <source>
        <dbReference type="Proteomes" id="UP001515500"/>
    </source>
</evidence>
<dbReference type="GO" id="GO:0016757">
    <property type="term" value="F:glycosyltransferase activity"/>
    <property type="evidence" value="ECO:0007669"/>
    <property type="project" value="UniProtKB-KW"/>
</dbReference>
<dbReference type="Pfam" id="PF03016">
    <property type="entry name" value="Exostosin_GT47"/>
    <property type="match status" value="1"/>
</dbReference>
<evidence type="ECO:0000256" key="2">
    <source>
        <dbReference type="ARBA" id="ARBA00010271"/>
    </source>
</evidence>
<organism evidence="8 9">
    <name type="scientific">Dioscorea cayennensis subsp. rotundata</name>
    <name type="common">White Guinea yam</name>
    <name type="synonym">Dioscorea rotundata</name>
    <dbReference type="NCBI Taxonomy" id="55577"/>
    <lineage>
        <taxon>Eukaryota</taxon>
        <taxon>Viridiplantae</taxon>
        <taxon>Streptophyta</taxon>
        <taxon>Embryophyta</taxon>
        <taxon>Tracheophyta</taxon>
        <taxon>Spermatophyta</taxon>
        <taxon>Magnoliopsida</taxon>
        <taxon>Liliopsida</taxon>
        <taxon>Dioscoreales</taxon>
        <taxon>Dioscoreaceae</taxon>
        <taxon>Dioscorea</taxon>
    </lineage>
</organism>
<dbReference type="GeneID" id="120265492"/>
<comment type="subcellular location">
    <subcellularLocation>
        <location evidence="1">Golgi apparatus membrane</location>
        <topology evidence="1">Single-pass type II membrane protein</topology>
    </subcellularLocation>
</comment>
<dbReference type="PANTHER" id="PTHR11062">
    <property type="entry name" value="EXOSTOSIN HEPARAN SULFATE GLYCOSYLTRANSFERASE -RELATED"/>
    <property type="match status" value="1"/>
</dbReference>
<proteinExistence type="inferred from homology"/>
<feature type="domain" description="Exostosin GT47" evidence="7">
    <location>
        <begin position="48"/>
        <end position="378"/>
    </location>
</feature>
<evidence type="ECO:0000256" key="6">
    <source>
        <dbReference type="SAM" id="Phobius"/>
    </source>
</evidence>
<keyword evidence="8" id="KW-1185">Reference proteome</keyword>
<evidence type="ECO:0000256" key="4">
    <source>
        <dbReference type="ARBA" id="ARBA00022968"/>
    </source>
</evidence>
<feature type="transmembrane region" description="Helical" evidence="6">
    <location>
        <begin position="12"/>
        <end position="30"/>
    </location>
</feature>
<gene>
    <name evidence="9" type="primary">LOC120265492</name>
</gene>
<dbReference type="InterPro" id="IPR004263">
    <property type="entry name" value="Exostosin"/>
</dbReference>
<keyword evidence="6" id="KW-1133">Transmembrane helix</keyword>
<keyword evidence="6" id="KW-0472">Membrane</keyword>
<comment type="similarity">
    <text evidence="2">Belongs to the glycosyltransferase 47 family.</text>
</comment>
<reference evidence="9" key="1">
    <citation type="submission" date="2025-08" db="UniProtKB">
        <authorList>
            <consortium name="RefSeq"/>
        </authorList>
    </citation>
    <scope>IDENTIFICATION</scope>
</reference>
<sequence length="456" mass="52606">MNHTKRRSQRRCWSLLSITIIFTLTTLFNINPSSSPTTSPEKPTVDRCSGKYIYMHDLPPRFNSDMLTHCQTLSQWTDMCRFTSNSGIGPPLNNKPRWYRTNQFSLDIIFHNKMKHYSCLTSNSSMASAIYVPFYAGLDVARYLWGSFNVSVRDSASLDLINWLKTKPEWTNMGGKDHFLVAGRITWDFRRLTDEDKDWGNKLLLLPEVKNMSVLVIESSPWHSNDFGVPYPTYFHPCSEKEVVEWQERMRRVERKCLFAFVGAPRVNQTRSIRGKVLEQCGRSEKCALVRCAGSDGGNHQSEYCHEPERVMEVFERSVFCLQPQGDSYTRRSAFDAMVAGCVPVFFHPGSAYVQYGWHLDGDYRKYSVFISEEDVRDEKVGIEEVLGGIQMEDVERMREEVIGMIPRLVYGDLRCEGIESKDAFDLAVEGVVNRVGRVRRGIEDGGRVHEWDHFF</sequence>
<evidence type="ECO:0000259" key="7">
    <source>
        <dbReference type="Pfam" id="PF03016"/>
    </source>
</evidence>
<keyword evidence="4" id="KW-0735">Signal-anchor</keyword>
<dbReference type="Proteomes" id="UP001515500">
    <property type="component" value="Chromosome 7"/>
</dbReference>
<keyword evidence="6" id="KW-0812">Transmembrane</keyword>
<dbReference type="RefSeq" id="XP_039129356.1">
    <property type="nucleotide sequence ID" value="XM_039273422.1"/>
</dbReference>
<evidence type="ECO:0000256" key="5">
    <source>
        <dbReference type="ARBA" id="ARBA00023034"/>
    </source>
</evidence>
<keyword evidence="3 9" id="KW-0808">Transferase</keyword>
<dbReference type="GO" id="GO:0000139">
    <property type="term" value="C:Golgi membrane"/>
    <property type="evidence" value="ECO:0007669"/>
    <property type="project" value="UniProtKB-SubCell"/>
</dbReference>
<evidence type="ECO:0000256" key="3">
    <source>
        <dbReference type="ARBA" id="ARBA00022676"/>
    </source>
</evidence>
<keyword evidence="5" id="KW-0333">Golgi apparatus</keyword>
<dbReference type="AlphaFoldDB" id="A0AB40BPH5"/>
<dbReference type="InterPro" id="IPR040911">
    <property type="entry name" value="Exostosin_GT47"/>
</dbReference>
<accession>A0AB40BPH5</accession>
<dbReference type="PANTHER" id="PTHR11062:SF117">
    <property type="entry name" value="XYLOGLUCAN-SPECIFIC GALACTURONOSYLTRANSFERASE 1"/>
    <property type="match status" value="1"/>
</dbReference>
<name>A0AB40BPH5_DIOCR</name>
<evidence type="ECO:0000256" key="1">
    <source>
        <dbReference type="ARBA" id="ARBA00004323"/>
    </source>
</evidence>
<protein>
    <submittedName>
        <fullName evidence="9">Xyloglucan galactosyltransferase KATAMARI1 homolog</fullName>
    </submittedName>
</protein>
<keyword evidence="3 9" id="KW-0328">Glycosyltransferase</keyword>